<evidence type="ECO:0000256" key="1">
    <source>
        <dbReference type="SAM" id="MobiDB-lite"/>
    </source>
</evidence>
<dbReference type="PANTHER" id="PTHR26312">
    <property type="entry name" value="TETRATRICOPEPTIDE REPEAT PROTEIN 5"/>
    <property type="match status" value="1"/>
</dbReference>
<evidence type="ECO:0000313" key="2">
    <source>
        <dbReference type="EMBL" id="KAJ8421195.1"/>
    </source>
</evidence>
<comment type="caution">
    <text evidence="2">The sequence shown here is derived from an EMBL/GenBank/DDBJ whole genome shotgun (WGS) entry which is preliminary data.</text>
</comment>
<reference evidence="2" key="1">
    <citation type="submission" date="2022-04" db="EMBL/GenBank/DDBJ databases">
        <title>Carnegiea gigantea Genome sequencing and assembly v2.</title>
        <authorList>
            <person name="Copetti D."/>
            <person name="Sanderson M.J."/>
            <person name="Burquez A."/>
            <person name="Wojciechowski M.F."/>
        </authorList>
    </citation>
    <scope>NUCLEOTIDE SEQUENCE</scope>
    <source>
        <strain evidence="2">SGP5-SGP5p</strain>
        <tissue evidence="2">Aerial part</tissue>
    </source>
</reference>
<dbReference type="PANTHER" id="PTHR26312:SF221">
    <property type="entry name" value="OS04G0510600 PROTEIN"/>
    <property type="match status" value="1"/>
</dbReference>
<dbReference type="OrthoDB" id="1926212at2759"/>
<dbReference type="AlphaFoldDB" id="A0A9Q1GIF8"/>
<organism evidence="2 3">
    <name type="scientific">Carnegiea gigantea</name>
    <dbReference type="NCBI Taxonomy" id="171969"/>
    <lineage>
        <taxon>Eukaryota</taxon>
        <taxon>Viridiplantae</taxon>
        <taxon>Streptophyta</taxon>
        <taxon>Embryophyta</taxon>
        <taxon>Tracheophyta</taxon>
        <taxon>Spermatophyta</taxon>
        <taxon>Magnoliopsida</taxon>
        <taxon>eudicotyledons</taxon>
        <taxon>Gunneridae</taxon>
        <taxon>Pentapetalae</taxon>
        <taxon>Caryophyllales</taxon>
        <taxon>Cactineae</taxon>
        <taxon>Cactaceae</taxon>
        <taxon>Cactoideae</taxon>
        <taxon>Echinocereeae</taxon>
        <taxon>Carnegiea</taxon>
    </lineage>
</organism>
<feature type="compositionally biased region" description="Basic and acidic residues" evidence="1">
    <location>
        <begin position="67"/>
        <end position="79"/>
    </location>
</feature>
<evidence type="ECO:0000313" key="3">
    <source>
        <dbReference type="Proteomes" id="UP001153076"/>
    </source>
</evidence>
<feature type="region of interest" description="Disordered" evidence="1">
    <location>
        <begin position="1"/>
        <end position="81"/>
    </location>
</feature>
<name>A0A9Q1GIF8_9CARY</name>
<protein>
    <submittedName>
        <fullName evidence="2">Uncharacterized protein</fullName>
    </submittedName>
</protein>
<dbReference type="EMBL" id="JAKOGI010002861">
    <property type="protein sequence ID" value="KAJ8421195.1"/>
    <property type="molecule type" value="Genomic_DNA"/>
</dbReference>
<dbReference type="Proteomes" id="UP001153076">
    <property type="component" value="Unassembled WGS sequence"/>
</dbReference>
<keyword evidence="3" id="KW-1185">Reference proteome</keyword>
<dbReference type="InterPro" id="IPR011990">
    <property type="entry name" value="TPR-like_helical_dom_sf"/>
</dbReference>
<gene>
    <name evidence="2" type="ORF">Cgig2_025312</name>
</gene>
<sequence length="295" mass="32547">MLLRSSSTPILGSLQPSHLESPKPSSHHPELLNSPRHRPSRFSMNQTVPLNAVTPSSPSPKSTFSCKSHDQLRRTHSEGNLDEMINTMWKGFNESSPKKLHGDQEVGKERGLHVKCHNRQQRSMQVGTEDIAKTLAPIKVKSRNMVVERDVELTPSKMHLAKGLGTPVGGCTVGGVGGGIGERQRLGLGGDGSGQARVEEYYKRMTKKDLKRAEEFFARAILADPTDGDVLSQYAKLTWELHRDEERASCYFQQAIQVAPENSHVLAAYAGFLWETEEDEATPAPAFNNLVAVKA</sequence>
<feature type="compositionally biased region" description="Low complexity" evidence="1">
    <location>
        <begin position="54"/>
        <end position="66"/>
    </location>
</feature>
<accession>A0A9Q1GIF8</accession>
<dbReference type="SUPFAM" id="SSF48452">
    <property type="entry name" value="TPR-like"/>
    <property type="match status" value="1"/>
</dbReference>
<proteinExistence type="predicted"/>
<feature type="compositionally biased region" description="Polar residues" evidence="1">
    <location>
        <begin position="1"/>
        <end position="18"/>
    </location>
</feature>
<dbReference type="Gene3D" id="1.25.40.10">
    <property type="entry name" value="Tetratricopeptide repeat domain"/>
    <property type="match status" value="1"/>
</dbReference>